<dbReference type="AlphaFoldDB" id="A0AA36HCB5"/>
<feature type="signal peptide" evidence="1">
    <location>
        <begin position="1"/>
        <end position="17"/>
    </location>
</feature>
<keyword evidence="3" id="KW-1185">Reference proteome</keyword>
<accession>A0AA36HCB5</accession>
<organism evidence="2 3">
    <name type="scientific">Cylicocyclus nassatus</name>
    <name type="common">Nematode worm</name>
    <dbReference type="NCBI Taxonomy" id="53992"/>
    <lineage>
        <taxon>Eukaryota</taxon>
        <taxon>Metazoa</taxon>
        <taxon>Ecdysozoa</taxon>
        <taxon>Nematoda</taxon>
        <taxon>Chromadorea</taxon>
        <taxon>Rhabditida</taxon>
        <taxon>Rhabditina</taxon>
        <taxon>Rhabditomorpha</taxon>
        <taxon>Strongyloidea</taxon>
        <taxon>Strongylidae</taxon>
        <taxon>Cylicocyclus</taxon>
    </lineage>
</organism>
<proteinExistence type="predicted"/>
<reference evidence="2" key="1">
    <citation type="submission" date="2023-07" db="EMBL/GenBank/DDBJ databases">
        <authorList>
            <consortium name="CYATHOMIX"/>
        </authorList>
    </citation>
    <scope>NUCLEOTIDE SEQUENCE</scope>
    <source>
        <strain evidence="2">N/A</strain>
    </source>
</reference>
<keyword evidence="1" id="KW-0732">Signal</keyword>
<evidence type="ECO:0000256" key="1">
    <source>
        <dbReference type="SAM" id="SignalP"/>
    </source>
</evidence>
<dbReference type="Proteomes" id="UP001176961">
    <property type="component" value="Unassembled WGS sequence"/>
</dbReference>
<feature type="chain" id="PRO_5041377371" evidence="1">
    <location>
        <begin position="18"/>
        <end position="215"/>
    </location>
</feature>
<evidence type="ECO:0000313" key="3">
    <source>
        <dbReference type="Proteomes" id="UP001176961"/>
    </source>
</evidence>
<protein>
    <submittedName>
        <fullName evidence="2">Uncharacterized protein</fullName>
    </submittedName>
</protein>
<evidence type="ECO:0000313" key="2">
    <source>
        <dbReference type="EMBL" id="CAJ0607454.1"/>
    </source>
</evidence>
<name>A0AA36HCB5_CYLNA</name>
<dbReference type="EMBL" id="CATQJL010000316">
    <property type="protein sequence ID" value="CAJ0607454.1"/>
    <property type="molecule type" value="Genomic_DNA"/>
</dbReference>
<gene>
    <name evidence="2" type="ORF">CYNAS_LOCUS19437</name>
</gene>
<sequence>MRMFIATVSASFWIVQSYRTMAGYFYKETCDDKAGIAKNSGLFIAAYHIIAVHKDTRRKEFNFWGAEYNELFVEGKTVKTWNFTKFNEFHNEQYDDFEMVVGFLVVRTDTKRKNDNPVVFEHRNYTYNKSEPGTGDDFSSMYYGSTFRPGRIEIKLFEDDKLTKYERTFLDYTPPEDCYATGSWIANEGFYLLDKTTQEWYPIYYDMWSEDVFIM</sequence>
<comment type="caution">
    <text evidence="2">The sequence shown here is derived from an EMBL/GenBank/DDBJ whole genome shotgun (WGS) entry which is preliminary data.</text>
</comment>